<accession>A0A4C1SQB6</accession>
<comment type="caution">
    <text evidence="1">The sequence shown here is derived from an EMBL/GenBank/DDBJ whole genome shotgun (WGS) entry which is preliminary data.</text>
</comment>
<protein>
    <submittedName>
        <fullName evidence="1">Uncharacterized protein</fullName>
    </submittedName>
</protein>
<evidence type="ECO:0000313" key="1">
    <source>
        <dbReference type="EMBL" id="GBP04106.1"/>
    </source>
</evidence>
<dbReference type="Proteomes" id="UP000299102">
    <property type="component" value="Unassembled WGS sequence"/>
</dbReference>
<gene>
    <name evidence="1" type="ORF">EVAR_96997_1</name>
</gene>
<dbReference type="AlphaFoldDB" id="A0A4C1SQB6"/>
<name>A0A4C1SQB6_EUMVA</name>
<proteinExistence type="predicted"/>
<organism evidence="1 2">
    <name type="scientific">Eumeta variegata</name>
    <name type="common">Bagworm moth</name>
    <name type="synonym">Eumeta japonica</name>
    <dbReference type="NCBI Taxonomy" id="151549"/>
    <lineage>
        <taxon>Eukaryota</taxon>
        <taxon>Metazoa</taxon>
        <taxon>Ecdysozoa</taxon>
        <taxon>Arthropoda</taxon>
        <taxon>Hexapoda</taxon>
        <taxon>Insecta</taxon>
        <taxon>Pterygota</taxon>
        <taxon>Neoptera</taxon>
        <taxon>Endopterygota</taxon>
        <taxon>Lepidoptera</taxon>
        <taxon>Glossata</taxon>
        <taxon>Ditrysia</taxon>
        <taxon>Tineoidea</taxon>
        <taxon>Psychidae</taxon>
        <taxon>Oiketicinae</taxon>
        <taxon>Eumeta</taxon>
    </lineage>
</organism>
<dbReference type="EMBL" id="BGZK01003733">
    <property type="protein sequence ID" value="GBP04106.1"/>
    <property type="molecule type" value="Genomic_DNA"/>
</dbReference>
<keyword evidence="2" id="KW-1185">Reference proteome</keyword>
<evidence type="ECO:0000313" key="2">
    <source>
        <dbReference type="Proteomes" id="UP000299102"/>
    </source>
</evidence>
<reference evidence="1 2" key="1">
    <citation type="journal article" date="2019" name="Commun. Biol.">
        <title>The bagworm genome reveals a unique fibroin gene that provides high tensile strength.</title>
        <authorList>
            <person name="Kono N."/>
            <person name="Nakamura H."/>
            <person name="Ohtoshi R."/>
            <person name="Tomita M."/>
            <person name="Numata K."/>
            <person name="Arakawa K."/>
        </authorList>
    </citation>
    <scope>NUCLEOTIDE SEQUENCE [LARGE SCALE GENOMIC DNA]</scope>
</reference>
<sequence>MSSSESEDDFLELAATAASCGPPRSSTYVSCQQGTSSEIADSHIHQGARSVKTTNTTSLDRLHHAMEEQVKYDLDERVTTELQTVRNKVKGKTGEWCRGLGERQMNACVNRGRKGKGE</sequence>